<evidence type="ECO:0000313" key="3">
    <source>
        <dbReference type="Proteomes" id="UP000679307"/>
    </source>
</evidence>
<sequence>MGWMWDALRAGPPAVDTDSASTFAVDAESVPPSVIGLESYASATAIAPRVSRREAIQVPAVKRSRDLIVGSLGQLPLSVVKADLSIESASWLQQPERNVPRSVTMSRLVEDLLFEQVAWWRIIESDYRNFPARVKRLKPDEVSLDEDQGKVYVGGKHVPDDELIRFDSPNDALLVAGARAIRQCLLLDQAAQRYADGAPPGDYFTPAEGADPFDDDTEAQSLLLDPWASARKRRSTAWVPAAVNYHTATFNPEQLELADQRQHAVLEIARVAGVDPEELGVSTTSRTYANQFDRRKNFLDFTLGSYRAAVEDRLSMGDVTPRGSLVRFDLDGFLRSSAKERFEAYKLGLEVGAIGPEEIRPAEGKPQLIAERPIAPVRAIGSTPTQRTEETA</sequence>
<evidence type="ECO:0000313" key="2">
    <source>
        <dbReference type="EMBL" id="QVT80430.1"/>
    </source>
</evidence>
<reference evidence="2 3" key="1">
    <citation type="submission" date="2021-05" db="EMBL/GenBank/DDBJ databases">
        <title>Complete genome of Nocardioides aquaticus KCTC 9944T isolated from meromictic and hypersaline Ekho Lake, Antarctica.</title>
        <authorList>
            <person name="Hwang K."/>
            <person name="Kim K.M."/>
            <person name="Choe H."/>
        </authorList>
    </citation>
    <scope>NUCLEOTIDE SEQUENCE [LARGE SCALE GENOMIC DNA]</scope>
    <source>
        <strain evidence="2 3">KCTC 9944</strain>
    </source>
</reference>
<protein>
    <recommendedName>
        <fullName evidence="4">Phage portal protein</fullName>
    </recommendedName>
</protein>
<evidence type="ECO:0008006" key="4">
    <source>
        <dbReference type="Google" id="ProtNLM"/>
    </source>
</evidence>
<gene>
    <name evidence="2" type="ORF">ENKNEFLB_02825</name>
</gene>
<accession>A0ABX8EIT3</accession>
<name>A0ABX8EIT3_9ACTN</name>
<keyword evidence="3" id="KW-1185">Reference proteome</keyword>
<evidence type="ECO:0000256" key="1">
    <source>
        <dbReference type="SAM" id="MobiDB-lite"/>
    </source>
</evidence>
<organism evidence="2 3">
    <name type="scientific">Nocardioides aquaticus</name>
    <dbReference type="NCBI Taxonomy" id="160826"/>
    <lineage>
        <taxon>Bacteria</taxon>
        <taxon>Bacillati</taxon>
        <taxon>Actinomycetota</taxon>
        <taxon>Actinomycetes</taxon>
        <taxon>Propionibacteriales</taxon>
        <taxon>Nocardioidaceae</taxon>
        <taxon>Nocardioides</taxon>
    </lineage>
</organism>
<proteinExistence type="predicted"/>
<dbReference type="EMBL" id="CP075371">
    <property type="protein sequence ID" value="QVT80430.1"/>
    <property type="molecule type" value="Genomic_DNA"/>
</dbReference>
<feature type="region of interest" description="Disordered" evidence="1">
    <location>
        <begin position="372"/>
        <end position="392"/>
    </location>
</feature>
<dbReference type="InterPro" id="IPR006944">
    <property type="entry name" value="Phage/GTA_portal"/>
</dbReference>
<dbReference type="Pfam" id="PF04860">
    <property type="entry name" value="Phage_portal"/>
    <property type="match status" value="1"/>
</dbReference>
<dbReference type="Proteomes" id="UP000679307">
    <property type="component" value="Chromosome"/>
</dbReference>